<evidence type="ECO:0000313" key="2">
    <source>
        <dbReference type="EMBL" id="SFO77469.1"/>
    </source>
</evidence>
<keyword evidence="3" id="KW-1185">Reference proteome</keyword>
<feature type="compositionally biased region" description="Basic and acidic residues" evidence="1">
    <location>
        <begin position="144"/>
        <end position="167"/>
    </location>
</feature>
<gene>
    <name evidence="2" type="ORF">SAMN04488056_112150</name>
</gene>
<dbReference type="RefSeq" id="WP_090074829.1">
    <property type="nucleotide sequence ID" value="NZ_FOVR01000012.1"/>
</dbReference>
<name>A0A1I5JXJ8_9HYPH</name>
<dbReference type="OrthoDB" id="8444950at2"/>
<evidence type="ECO:0000313" key="3">
    <source>
        <dbReference type="Proteomes" id="UP000199236"/>
    </source>
</evidence>
<organism evidence="2 3">
    <name type="scientific">Cohaesibacter marisflavi</name>
    <dbReference type="NCBI Taxonomy" id="655353"/>
    <lineage>
        <taxon>Bacteria</taxon>
        <taxon>Pseudomonadati</taxon>
        <taxon>Pseudomonadota</taxon>
        <taxon>Alphaproteobacteria</taxon>
        <taxon>Hyphomicrobiales</taxon>
        <taxon>Cohaesibacteraceae</taxon>
    </lineage>
</organism>
<dbReference type="STRING" id="655353.SAMN04488056_112150"/>
<reference evidence="2 3" key="1">
    <citation type="submission" date="2016-10" db="EMBL/GenBank/DDBJ databases">
        <authorList>
            <person name="de Groot N.N."/>
        </authorList>
    </citation>
    <scope>NUCLEOTIDE SEQUENCE [LARGE SCALE GENOMIC DNA]</scope>
    <source>
        <strain evidence="2 3">CGMCC 1.9157</strain>
    </source>
</reference>
<proteinExistence type="predicted"/>
<accession>A0A1I5JXJ8</accession>
<sequence>MSDEETIQPILDVDVLKVAMAVGHVAALALVTQMREGAQSELELYYRLFEPLEEGRQTEDDLAILAQYVCDRPENVTGEQLFRKAAELALHKADPDSYFEQSLDVREAYRLFAKSCRLVFIDLEIWQREEKSKQAKAAQKRKPIPHDDQTFAPDDKPLDKDPVRDAAFKAIASMPKTKGPIAPEQPEETQTASDPKFDDETPFFSIGERPVAHQGKSQRGGARTSK</sequence>
<dbReference type="Proteomes" id="UP000199236">
    <property type="component" value="Unassembled WGS sequence"/>
</dbReference>
<dbReference type="AlphaFoldDB" id="A0A1I5JXJ8"/>
<dbReference type="EMBL" id="FOVR01000012">
    <property type="protein sequence ID" value="SFO77469.1"/>
    <property type="molecule type" value="Genomic_DNA"/>
</dbReference>
<evidence type="ECO:0000256" key="1">
    <source>
        <dbReference type="SAM" id="MobiDB-lite"/>
    </source>
</evidence>
<protein>
    <submittedName>
        <fullName evidence="2">Uncharacterized protein</fullName>
    </submittedName>
</protein>
<feature type="region of interest" description="Disordered" evidence="1">
    <location>
        <begin position="134"/>
        <end position="226"/>
    </location>
</feature>